<dbReference type="Proteomes" id="UP000266260">
    <property type="component" value="Unassembled WGS sequence"/>
</dbReference>
<dbReference type="EMBL" id="QXIU01000050">
    <property type="protein sequence ID" value="RIE14540.1"/>
    <property type="molecule type" value="Genomic_DNA"/>
</dbReference>
<dbReference type="EMBL" id="QXIT01000037">
    <property type="protein sequence ID" value="RIE09969.1"/>
    <property type="molecule type" value="Genomic_DNA"/>
</dbReference>
<gene>
    <name evidence="3" type="ORF">SMC5_01900</name>
    <name evidence="2" type="ORF">SMC6_02005</name>
</gene>
<organism evidence="2 4">
    <name type="scientific">Candidatus Cryosericum odellii</name>
    <dbReference type="NCBI Taxonomy" id="2290917"/>
    <lineage>
        <taxon>Bacteria</taxon>
        <taxon>Pseudomonadati</taxon>
        <taxon>Caldisericota/Cryosericota group</taxon>
        <taxon>Candidatus Cryosericota</taxon>
        <taxon>Candidatus Cryosericia</taxon>
        <taxon>Candidatus Cryosericales</taxon>
        <taxon>Candidatus Cryosericaceae</taxon>
        <taxon>Candidatus Cryosericum</taxon>
    </lineage>
</organism>
<reference evidence="4 5" key="1">
    <citation type="submission" date="2018-09" db="EMBL/GenBank/DDBJ databases">
        <title>Discovery and Ecogenomic Context for Candidatus Cryosericales, a Global Caldiserica Order Active in Thawing Permafrost.</title>
        <authorList>
            <person name="Martinez M.A."/>
            <person name="Woodcroft B.J."/>
            <person name="Ignacio Espinoza J.C."/>
            <person name="Zayed A."/>
            <person name="Singleton C.M."/>
            <person name="Boyd J."/>
            <person name="Li Y.-F."/>
            <person name="Purvine S."/>
            <person name="Maughan H."/>
            <person name="Hodgkins S.B."/>
            <person name="Anderson D."/>
            <person name="Sederholm M."/>
            <person name="Temperton B."/>
            <person name="Saleska S.R."/>
            <person name="Tyson G.W."/>
            <person name="Rich V.I."/>
        </authorList>
    </citation>
    <scope>NUCLEOTIDE SEQUENCE [LARGE SCALE GENOMIC DNA]</scope>
    <source>
        <strain evidence="3 5">SMC5</strain>
        <strain evidence="2 4">SMC6</strain>
    </source>
</reference>
<dbReference type="AlphaFoldDB" id="A0A398D907"/>
<feature type="domain" description="Amidohydrolase 3" evidence="1">
    <location>
        <begin position="67"/>
        <end position="527"/>
    </location>
</feature>
<protein>
    <submittedName>
        <fullName evidence="2">Amidohydrolase</fullName>
    </submittedName>
</protein>
<dbReference type="GO" id="GO:0016810">
    <property type="term" value="F:hydrolase activity, acting on carbon-nitrogen (but not peptide) bonds"/>
    <property type="evidence" value="ECO:0007669"/>
    <property type="project" value="InterPro"/>
</dbReference>
<evidence type="ECO:0000313" key="4">
    <source>
        <dbReference type="Proteomes" id="UP000266260"/>
    </source>
</evidence>
<dbReference type="InterPro" id="IPR011059">
    <property type="entry name" value="Metal-dep_hydrolase_composite"/>
</dbReference>
<evidence type="ECO:0000313" key="3">
    <source>
        <dbReference type="EMBL" id="RIE14540.1"/>
    </source>
</evidence>
<dbReference type="PANTHER" id="PTHR22642:SF2">
    <property type="entry name" value="PROTEIN LONG AFTER FAR-RED 3"/>
    <property type="match status" value="1"/>
</dbReference>
<evidence type="ECO:0000313" key="2">
    <source>
        <dbReference type="EMBL" id="RIE09969.1"/>
    </source>
</evidence>
<sequence length="532" mass="58328">MIMRHEDTAVVHVRVMASLGGWWKQTGDAVYLRNGIIERIGSTADVQAMASSRNAQVLDFASTPEATCYPAFMDSHLHLDLYGFSLLHVNLNGETSLDGALERIRLAGRPDNGTWILGDCWDDELWSDSPHRRQLDDLYPNSPVVLNRKDYHSLWLNTAALKAVDLWNSRPFGSDLVPCDADGPTGIVRDAAQDWAFSRIPAPRLDERFAALHCAISKLLSMGFASCCSMDYDIFPELQALIPAMSEEPRIRIWQAVGLANLDAAVSLGLRSGFGSDFLRVGGIKAFADGSLGSRTAYMEESWPGAPGNYGYHTYESVNWLADRFRKADENGLWVWVHAIGDRANRETLDAFEQAGVATSKGHAHHRIEHAQFLHSEDVERFANLGIAASVQPSHLDLDIGKLKTVFPTPHPRSYAFRSLLDCGVELDFGSDAPVEDPDALKGIAFAAFRTRAGELPYQSEQCISVQDALTAYTVAPQSSVGLFGQRGNLVEGQDADIVVLSRDILGDNEPLALRSTQVLATIVAGDLAFKA</sequence>
<accession>A0A398D907</accession>
<dbReference type="InterPro" id="IPR013108">
    <property type="entry name" value="Amidohydro_3"/>
</dbReference>
<dbReference type="InterPro" id="IPR032466">
    <property type="entry name" value="Metal_Hydrolase"/>
</dbReference>
<dbReference type="InterPro" id="IPR033932">
    <property type="entry name" value="YtcJ-like"/>
</dbReference>
<dbReference type="Proteomes" id="UP000266489">
    <property type="component" value="Unassembled WGS sequence"/>
</dbReference>
<accession>A0A398DIB7</accession>
<dbReference type="CDD" id="cd01300">
    <property type="entry name" value="YtcJ_like"/>
    <property type="match status" value="1"/>
</dbReference>
<keyword evidence="2" id="KW-0378">Hydrolase</keyword>
<dbReference type="SUPFAM" id="SSF51556">
    <property type="entry name" value="Metallo-dependent hydrolases"/>
    <property type="match status" value="1"/>
</dbReference>
<dbReference type="Pfam" id="PF07969">
    <property type="entry name" value="Amidohydro_3"/>
    <property type="match status" value="1"/>
</dbReference>
<dbReference type="Gene3D" id="2.30.40.10">
    <property type="entry name" value="Urease, subunit C, domain 1"/>
    <property type="match status" value="1"/>
</dbReference>
<dbReference type="Gene3D" id="3.20.20.140">
    <property type="entry name" value="Metal-dependent hydrolases"/>
    <property type="match status" value="1"/>
</dbReference>
<evidence type="ECO:0000259" key="1">
    <source>
        <dbReference type="Pfam" id="PF07969"/>
    </source>
</evidence>
<comment type="caution">
    <text evidence="2">The sequence shown here is derived from an EMBL/GenBank/DDBJ whole genome shotgun (WGS) entry which is preliminary data.</text>
</comment>
<evidence type="ECO:0000313" key="5">
    <source>
        <dbReference type="Proteomes" id="UP000266489"/>
    </source>
</evidence>
<dbReference type="OrthoDB" id="9767366at2"/>
<name>A0A398D907_9BACT</name>
<keyword evidence="4" id="KW-1185">Reference proteome</keyword>
<dbReference type="PANTHER" id="PTHR22642">
    <property type="entry name" value="IMIDAZOLONEPROPIONASE"/>
    <property type="match status" value="1"/>
</dbReference>
<dbReference type="Gene3D" id="3.10.310.70">
    <property type="match status" value="1"/>
</dbReference>
<proteinExistence type="predicted"/>